<name>A0ABT3CTM8_9BACT</name>
<keyword evidence="1" id="KW-0812">Transmembrane</keyword>
<feature type="transmembrane region" description="Helical" evidence="1">
    <location>
        <begin position="45"/>
        <end position="63"/>
    </location>
</feature>
<proteinExistence type="predicted"/>
<comment type="caution">
    <text evidence="2">The sequence shown here is derived from an EMBL/GenBank/DDBJ whole genome shotgun (WGS) entry which is preliminary data.</text>
</comment>
<gene>
    <name evidence="2" type="ORF">N7U62_09955</name>
</gene>
<dbReference type="EMBL" id="JAOYOD010000001">
    <property type="protein sequence ID" value="MCV9386987.1"/>
    <property type="molecule type" value="Genomic_DNA"/>
</dbReference>
<organism evidence="2 3">
    <name type="scientific">Reichenbachiella ulvae</name>
    <dbReference type="NCBI Taxonomy" id="2980104"/>
    <lineage>
        <taxon>Bacteria</taxon>
        <taxon>Pseudomonadati</taxon>
        <taxon>Bacteroidota</taxon>
        <taxon>Cytophagia</taxon>
        <taxon>Cytophagales</taxon>
        <taxon>Reichenbachiellaceae</taxon>
        <taxon>Reichenbachiella</taxon>
    </lineage>
</organism>
<evidence type="ECO:0000313" key="2">
    <source>
        <dbReference type="EMBL" id="MCV9386987.1"/>
    </source>
</evidence>
<dbReference type="Proteomes" id="UP001300692">
    <property type="component" value="Unassembled WGS sequence"/>
</dbReference>
<evidence type="ECO:0000313" key="3">
    <source>
        <dbReference type="Proteomes" id="UP001300692"/>
    </source>
</evidence>
<evidence type="ECO:0000256" key="1">
    <source>
        <dbReference type="SAM" id="Phobius"/>
    </source>
</evidence>
<protein>
    <recommendedName>
        <fullName evidence="4">PH domain-containing protein</fullName>
    </recommendedName>
</protein>
<feature type="transmembrane region" description="Helical" evidence="1">
    <location>
        <begin position="9"/>
        <end position="33"/>
    </location>
</feature>
<keyword evidence="1" id="KW-1133">Transmembrane helix</keyword>
<accession>A0ABT3CTM8</accession>
<keyword evidence="3" id="KW-1185">Reference proteome</keyword>
<sequence length="173" mass="20158">MNVKSKQSIILYFAVFLLAFGSGVLLFIAWIIIRTNIEDLLRLDIISGTLFLIWIGLLPLILVGEHLRGIVIREDHLELSYLFGLFRTKHYFTNLKQNQYWYHNEGVVVETESGYQFTLGQKQYRNYSELRNLIDEKIDKSDELTLRRFTRTLKILTVSGVIILTAFVISLNV</sequence>
<evidence type="ECO:0008006" key="4">
    <source>
        <dbReference type="Google" id="ProtNLM"/>
    </source>
</evidence>
<feature type="transmembrane region" description="Helical" evidence="1">
    <location>
        <begin position="153"/>
        <end position="171"/>
    </location>
</feature>
<reference evidence="2 3" key="1">
    <citation type="submission" date="2022-10" db="EMBL/GenBank/DDBJ databases">
        <title>Comparative genomics and taxonomic characterization of three novel marine species of genus Reichenbachiella exhibiting antioxidant and polysaccharide degradation activities.</title>
        <authorList>
            <person name="Muhammad N."/>
            <person name="Lee Y.-J."/>
            <person name="Ko J."/>
            <person name="Kim S.-G."/>
        </authorList>
    </citation>
    <scope>NUCLEOTIDE SEQUENCE [LARGE SCALE GENOMIC DNA]</scope>
    <source>
        <strain evidence="2 3">ABR2-5</strain>
    </source>
</reference>
<keyword evidence="1" id="KW-0472">Membrane</keyword>
<dbReference type="RefSeq" id="WP_264137815.1">
    <property type="nucleotide sequence ID" value="NZ_JAOYOD010000001.1"/>
</dbReference>